<sequence>MALSMDEERILTEIASRLSRDDPALAQRLESFGGPEAARPRRRIIAAVLVVVLGAVAAVAAAVAILLSQ</sequence>
<evidence type="ECO:0000256" key="1">
    <source>
        <dbReference type="SAM" id="Phobius"/>
    </source>
</evidence>
<protein>
    <recommendedName>
        <fullName evidence="4">DUF3040 family protein</fullName>
    </recommendedName>
</protein>
<comment type="caution">
    <text evidence="2">The sequence shown here is derived from an EMBL/GenBank/DDBJ whole genome shotgun (WGS) entry which is preliminary data.</text>
</comment>
<dbReference type="InterPro" id="IPR021401">
    <property type="entry name" value="DUF3040"/>
</dbReference>
<organism evidence="2 3">
    <name type="scientific">Actinocorallia libanotica</name>
    <dbReference type="NCBI Taxonomy" id="46162"/>
    <lineage>
        <taxon>Bacteria</taxon>
        <taxon>Bacillati</taxon>
        <taxon>Actinomycetota</taxon>
        <taxon>Actinomycetes</taxon>
        <taxon>Streptosporangiales</taxon>
        <taxon>Thermomonosporaceae</taxon>
        <taxon>Actinocorallia</taxon>
    </lineage>
</organism>
<dbReference type="Proteomes" id="UP001500665">
    <property type="component" value="Unassembled WGS sequence"/>
</dbReference>
<keyword evidence="1" id="KW-0812">Transmembrane</keyword>
<proteinExistence type="predicted"/>
<evidence type="ECO:0000313" key="3">
    <source>
        <dbReference type="Proteomes" id="UP001500665"/>
    </source>
</evidence>
<dbReference type="EMBL" id="BAAAHH010000070">
    <property type="protein sequence ID" value="GAA0970005.1"/>
    <property type="molecule type" value="Genomic_DNA"/>
</dbReference>
<keyword evidence="3" id="KW-1185">Reference proteome</keyword>
<evidence type="ECO:0000313" key="2">
    <source>
        <dbReference type="EMBL" id="GAA0970005.1"/>
    </source>
</evidence>
<reference evidence="2 3" key="1">
    <citation type="journal article" date="2019" name="Int. J. Syst. Evol. Microbiol.">
        <title>The Global Catalogue of Microorganisms (GCM) 10K type strain sequencing project: providing services to taxonomists for standard genome sequencing and annotation.</title>
        <authorList>
            <consortium name="The Broad Institute Genomics Platform"/>
            <consortium name="The Broad Institute Genome Sequencing Center for Infectious Disease"/>
            <person name="Wu L."/>
            <person name="Ma J."/>
        </authorList>
    </citation>
    <scope>NUCLEOTIDE SEQUENCE [LARGE SCALE GENOMIC DNA]</scope>
    <source>
        <strain evidence="2 3">JCM 10696</strain>
    </source>
</reference>
<evidence type="ECO:0008006" key="4">
    <source>
        <dbReference type="Google" id="ProtNLM"/>
    </source>
</evidence>
<dbReference type="Pfam" id="PF11239">
    <property type="entry name" value="DUF3040"/>
    <property type="match status" value="1"/>
</dbReference>
<gene>
    <name evidence="2" type="ORF">GCM10009550_77290</name>
</gene>
<keyword evidence="1" id="KW-1133">Transmembrane helix</keyword>
<feature type="transmembrane region" description="Helical" evidence="1">
    <location>
        <begin position="44"/>
        <end position="67"/>
    </location>
</feature>
<keyword evidence="1" id="KW-0472">Membrane</keyword>
<accession>A0ABN1S2A7</accession>
<name>A0ABN1S2A7_9ACTN</name>